<dbReference type="OrthoDB" id="656942at2"/>
<keyword evidence="2" id="KW-1185">Reference proteome</keyword>
<protein>
    <submittedName>
        <fullName evidence="1">Ioquinoline 1-oxidoreductase subunit</fullName>
    </submittedName>
</protein>
<evidence type="ECO:0000313" key="2">
    <source>
        <dbReference type="Proteomes" id="UP000217289"/>
    </source>
</evidence>
<dbReference type="RefSeq" id="WP_095979944.1">
    <property type="nucleotide sequence ID" value="NZ_CP022163.1"/>
</dbReference>
<gene>
    <name evidence="1" type="ORF">MEBOL_005107</name>
</gene>
<reference evidence="1 2" key="1">
    <citation type="submission" date="2017-06" db="EMBL/GenBank/DDBJ databases">
        <authorList>
            <person name="Kim H.J."/>
            <person name="Triplett B.A."/>
        </authorList>
    </citation>
    <scope>NUCLEOTIDE SEQUENCE [LARGE SCALE GENOMIC DNA]</scope>
    <source>
        <strain evidence="1 2">DSM 14713</strain>
    </source>
</reference>
<dbReference type="Proteomes" id="UP000217289">
    <property type="component" value="Chromosome"/>
</dbReference>
<proteinExistence type="predicted"/>
<dbReference type="EMBL" id="CP022163">
    <property type="protein sequence ID" value="ATB31644.1"/>
    <property type="molecule type" value="Genomic_DNA"/>
</dbReference>
<accession>A0A250IIJ7</accession>
<dbReference type="AlphaFoldDB" id="A0A250IIJ7"/>
<sequence length="223" mass="24009">MSRRPEIIAATLAGAGALCTVLALACAGRGNVTPASTELLPPVPAQQLRTPDMFTRITSRPERSRALFLEASRVMLHPRCTNCHPAGDSPAQGELGQPHDPPVFRGAADQGVPGLECTSCHQDKNLAHARVPGAPKWHLAPRSMAWVGLTPHALCEQLKDRKRNGDKSLEQIIEHSAHDELVAWGWAPGWDRVPAPGTQEQFGALIAAWVQDGAECPTEEARP</sequence>
<name>A0A250IIJ7_9BACT</name>
<dbReference type="SUPFAM" id="SSF48695">
    <property type="entry name" value="Multiheme cytochromes"/>
    <property type="match status" value="1"/>
</dbReference>
<dbReference type="InterPro" id="IPR036280">
    <property type="entry name" value="Multihaem_cyt_sf"/>
</dbReference>
<dbReference type="PROSITE" id="PS51257">
    <property type="entry name" value="PROKAR_LIPOPROTEIN"/>
    <property type="match status" value="1"/>
</dbReference>
<organism evidence="1 2">
    <name type="scientific">Melittangium boletus DSM 14713</name>
    <dbReference type="NCBI Taxonomy" id="1294270"/>
    <lineage>
        <taxon>Bacteria</taxon>
        <taxon>Pseudomonadati</taxon>
        <taxon>Myxococcota</taxon>
        <taxon>Myxococcia</taxon>
        <taxon>Myxococcales</taxon>
        <taxon>Cystobacterineae</taxon>
        <taxon>Archangiaceae</taxon>
        <taxon>Melittangium</taxon>
    </lineage>
</organism>
<evidence type="ECO:0000313" key="1">
    <source>
        <dbReference type="EMBL" id="ATB31644.1"/>
    </source>
</evidence>
<dbReference type="KEGG" id="mbd:MEBOL_005107"/>